<dbReference type="Pfam" id="PF25842">
    <property type="entry name" value="NfeD_TM"/>
    <property type="match status" value="1"/>
</dbReference>
<name>A0A075R717_BRELA</name>
<dbReference type="STRING" id="1042163.BRLA_c041250"/>
<protein>
    <submittedName>
        <fullName evidence="3">Putative membrane protein YuaF</fullName>
    </submittedName>
</protein>
<dbReference type="InterPro" id="IPR012340">
    <property type="entry name" value="NA-bd_OB-fold"/>
</dbReference>
<dbReference type="KEGG" id="blr:BRLA_c041250"/>
<organism evidence="3 4">
    <name type="scientific">Brevibacillus laterosporus LMG 15441</name>
    <dbReference type="NCBI Taxonomy" id="1042163"/>
    <lineage>
        <taxon>Bacteria</taxon>
        <taxon>Bacillati</taxon>
        <taxon>Bacillota</taxon>
        <taxon>Bacilli</taxon>
        <taxon>Bacillales</taxon>
        <taxon>Paenibacillaceae</taxon>
        <taxon>Brevibacillus</taxon>
    </lineage>
</organism>
<dbReference type="RefSeq" id="WP_003334599.1">
    <property type="nucleotide sequence ID" value="NZ_CP007806.1"/>
</dbReference>
<feature type="domain" description="Membrane protein NfeD2 N-terminal transmembrane" evidence="2">
    <location>
        <begin position="5"/>
        <end position="98"/>
    </location>
</feature>
<feature type="transmembrane region" description="Helical" evidence="1">
    <location>
        <begin position="65"/>
        <end position="89"/>
    </location>
</feature>
<dbReference type="Gene3D" id="2.40.50.140">
    <property type="entry name" value="Nucleic acid-binding proteins"/>
    <property type="match status" value="1"/>
</dbReference>
<proteinExistence type="predicted"/>
<feature type="transmembrane region" description="Helical" evidence="1">
    <location>
        <begin position="6"/>
        <end position="25"/>
    </location>
</feature>
<accession>A0A075R717</accession>
<evidence type="ECO:0000313" key="3">
    <source>
        <dbReference type="EMBL" id="AIG28402.1"/>
    </source>
</evidence>
<dbReference type="Proteomes" id="UP000005850">
    <property type="component" value="Chromosome"/>
</dbReference>
<keyword evidence="1" id="KW-0812">Transmembrane</keyword>
<keyword evidence="1" id="KW-1133">Transmembrane helix</keyword>
<dbReference type="AlphaFoldDB" id="A0A075R717"/>
<evidence type="ECO:0000256" key="1">
    <source>
        <dbReference type="SAM" id="Phobius"/>
    </source>
</evidence>
<dbReference type="HOGENOM" id="CLU_107496_0_0_9"/>
<evidence type="ECO:0000313" key="4">
    <source>
        <dbReference type="Proteomes" id="UP000005850"/>
    </source>
</evidence>
<reference evidence="3 4" key="1">
    <citation type="journal article" date="2011" name="J. Bacteriol.">
        <title>Genome sequence of Brevibacillus laterosporus LMG 15441, a pathogen of invertebrates.</title>
        <authorList>
            <person name="Djukic M."/>
            <person name="Poehlein A."/>
            <person name="Thurmer A."/>
            <person name="Daniel R."/>
        </authorList>
    </citation>
    <scope>NUCLEOTIDE SEQUENCE [LARGE SCALE GENOMIC DNA]</scope>
    <source>
        <strain evidence="3 4">LMG 15441</strain>
    </source>
</reference>
<evidence type="ECO:0000259" key="2">
    <source>
        <dbReference type="Pfam" id="PF25842"/>
    </source>
</evidence>
<dbReference type="eggNOG" id="COG1585">
    <property type="taxonomic scope" value="Bacteria"/>
</dbReference>
<gene>
    <name evidence="3" type="primary">yuaF</name>
    <name evidence="3" type="ORF">BRLA_c041250</name>
</gene>
<dbReference type="InterPro" id="IPR058653">
    <property type="entry name" value="NfeD2_TM"/>
</dbReference>
<keyword evidence="1" id="KW-0472">Membrane</keyword>
<dbReference type="EMBL" id="CP007806">
    <property type="protein sequence ID" value="AIG28402.1"/>
    <property type="molecule type" value="Genomic_DNA"/>
</dbReference>
<feature type="transmembrane region" description="Helical" evidence="1">
    <location>
        <begin position="37"/>
        <end position="59"/>
    </location>
</feature>
<sequence>MGTWDIIFLSCIGLGFLFAIVLMFVDHSHALTGGVESPVLQPVCVVSAITAFGACGFLLHRFTLLSITSVVLLSAGSGLLLAAVGYFIWIRPMKNAENSTGYSLTQLEGQLGEVVTTIPAKGYGEIIITMLSGTSNQIASSQDQVMIPQGSRVIVVKVEDHVLQVIPFE</sequence>
<keyword evidence="4" id="KW-1185">Reference proteome</keyword>